<evidence type="ECO:0000256" key="9">
    <source>
        <dbReference type="ARBA" id="ARBA00022917"/>
    </source>
</evidence>
<evidence type="ECO:0000256" key="17">
    <source>
        <dbReference type="ARBA" id="ARBA00048609"/>
    </source>
</evidence>
<dbReference type="GO" id="GO:0005737">
    <property type="term" value="C:cytoplasm"/>
    <property type="evidence" value="ECO:0007669"/>
    <property type="project" value="TreeGrafter"/>
</dbReference>
<comment type="similarity">
    <text evidence="2">Belongs to the class-I aminoacyl-tRNA synthetase family.</text>
</comment>
<name>A0A164SZK0_9CRUS</name>
<dbReference type="Proteomes" id="UP000076858">
    <property type="component" value="Unassembled WGS sequence"/>
</dbReference>
<evidence type="ECO:0000256" key="15">
    <source>
        <dbReference type="ARBA" id="ARBA00047548"/>
    </source>
</evidence>
<dbReference type="InterPro" id="IPR015803">
    <property type="entry name" value="Cys-tRNA-ligase"/>
</dbReference>
<comment type="function">
    <text evidence="13">In addition to its role as an aminoacyl-tRNA synthetase, has also cysteine persulfide synthase activity. Produces reactive persulfide species such as cysteine persulfide (CysSSH) from substrate cysteine and mediate direct incorporation of CysSSH into proteins during translations, resulting in protein persulfides and polysulfides. CysSSHs behave as potent antioxidants and cellular protectants.</text>
</comment>
<dbReference type="AlphaFoldDB" id="A0A164SZK0"/>
<keyword evidence="7" id="KW-0862">Zinc</keyword>
<keyword evidence="21" id="KW-1185">Reference proteome</keyword>
<dbReference type="InterPro" id="IPR024909">
    <property type="entry name" value="Cys-tRNA/MSH_ligase"/>
</dbReference>
<comment type="catalytic activity">
    <reaction evidence="17">
        <text>S-sulfanyl-L-cysteine + tRNA(Cys) + ATP = (S)-sulfanyl-L-cysteinyl-tRNA(Cys) + AMP + diphosphate</text>
        <dbReference type="Rhea" id="RHEA:78647"/>
        <dbReference type="Rhea" id="RHEA-COMP:9661"/>
        <dbReference type="Rhea" id="RHEA-COMP:19119"/>
        <dbReference type="ChEBI" id="CHEBI:30616"/>
        <dbReference type="ChEBI" id="CHEBI:33019"/>
        <dbReference type="ChEBI" id="CHEBI:58591"/>
        <dbReference type="ChEBI" id="CHEBI:78442"/>
        <dbReference type="ChEBI" id="CHEBI:229520"/>
        <dbReference type="ChEBI" id="CHEBI:456215"/>
    </reaction>
    <physiologicalReaction direction="left-to-right" evidence="17">
        <dbReference type="Rhea" id="RHEA:78648"/>
    </physiologicalReaction>
</comment>
<dbReference type="PANTHER" id="PTHR10890">
    <property type="entry name" value="CYSTEINYL-TRNA SYNTHETASE"/>
    <property type="match status" value="1"/>
</dbReference>
<comment type="function">
    <text evidence="12">Mitochondrial cysteine-specific aminoacyl-tRNA synthetase that catalyzes the ATP-dependent ligation of cysteine to tRNA(Cys).</text>
</comment>
<evidence type="ECO:0000256" key="8">
    <source>
        <dbReference type="ARBA" id="ARBA00022840"/>
    </source>
</evidence>
<evidence type="ECO:0000256" key="1">
    <source>
        <dbReference type="ARBA" id="ARBA00001947"/>
    </source>
</evidence>
<gene>
    <name evidence="20" type="ORF">APZ42_025517</name>
</gene>
<dbReference type="InterPro" id="IPR014729">
    <property type="entry name" value="Rossmann-like_a/b/a_fold"/>
</dbReference>
<dbReference type="InterPro" id="IPR009080">
    <property type="entry name" value="tRNAsynth_Ia_anticodon-bd"/>
</dbReference>
<proteinExistence type="inferred from homology"/>
<dbReference type="CDD" id="cd00672">
    <property type="entry name" value="CysRS_core"/>
    <property type="match status" value="1"/>
</dbReference>
<dbReference type="GO" id="GO:0005524">
    <property type="term" value="F:ATP binding"/>
    <property type="evidence" value="ECO:0007669"/>
    <property type="project" value="UniProtKB-KW"/>
</dbReference>
<comment type="catalytic activity">
    <reaction evidence="15">
        <text>2 L-cysteine = S-sulfanyl-L-cysteine + L-alanine</text>
        <dbReference type="Rhea" id="RHEA:78543"/>
        <dbReference type="ChEBI" id="CHEBI:35235"/>
        <dbReference type="ChEBI" id="CHEBI:57972"/>
        <dbReference type="ChEBI" id="CHEBI:58591"/>
    </reaction>
    <physiologicalReaction direction="left-to-right" evidence="15">
        <dbReference type="Rhea" id="RHEA:78544"/>
    </physiologicalReaction>
</comment>
<evidence type="ECO:0000256" key="10">
    <source>
        <dbReference type="ARBA" id="ARBA00023146"/>
    </source>
</evidence>
<organism evidence="20 21">
    <name type="scientific">Daphnia magna</name>
    <dbReference type="NCBI Taxonomy" id="35525"/>
    <lineage>
        <taxon>Eukaryota</taxon>
        <taxon>Metazoa</taxon>
        <taxon>Ecdysozoa</taxon>
        <taxon>Arthropoda</taxon>
        <taxon>Crustacea</taxon>
        <taxon>Branchiopoda</taxon>
        <taxon>Diplostraca</taxon>
        <taxon>Cladocera</taxon>
        <taxon>Anomopoda</taxon>
        <taxon>Daphniidae</taxon>
        <taxon>Daphnia</taxon>
    </lineage>
</organism>
<dbReference type="Gene3D" id="1.20.120.1910">
    <property type="entry name" value="Cysteine-tRNA ligase, C-terminal anti-codon recognition domain"/>
    <property type="match status" value="1"/>
</dbReference>
<dbReference type="InterPro" id="IPR032678">
    <property type="entry name" value="tRNA-synt_1_cat_dom"/>
</dbReference>
<dbReference type="STRING" id="35525.A0A164SZK0"/>
<dbReference type="EMBL" id="LRGB01001894">
    <property type="protein sequence ID" value="KZS10095.1"/>
    <property type="molecule type" value="Genomic_DNA"/>
</dbReference>
<accession>A0A164SZK0</accession>
<dbReference type="PANTHER" id="PTHR10890:SF27">
    <property type="entry name" value="CYSTEINE--TRNA LIGASE, MITOCHONDRIAL-RELATED"/>
    <property type="match status" value="1"/>
</dbReference>
<comment type="catalytic activity">
    <reaction evidence="14">
        <text>S-disulfanyl-L-cysteine + tRNA(Cys) + ATP = (S)-disulfanyl-L-cysteinyl-tRNA(Cys) + AMP + diphosphate</text>
        <dbReference type="Rhea" id="RHEA:78651"/>
        <dbReference type="Rhea" id="RHEA-COMP:9661"/>
        <dbReference type="Rhea" id="RHEA-COMP:19120"/>
        <dbReference type="ChEBI" id="CHEBI:30616"/>
        <dbReference type="ChEBI" id="CHEBI:33019"/>
        <dbReference type="ChEBI" id="CHEBI:78442"/>
        <dbReference type="ChEBI" id="CHEBI:229465"/>
        <dbReference type="ChEBI" id="CHEBI:229521"/>
        <dbReference type="ChEBI" id="CHEBI:456215"/>
    </reaction>
    <physiologicalReaction direction="left-to-right" evidence="14">
        <dbReference type="Rhea" id="RHEA:78652"/>
    </physiologicalReaction>
</comment>
<evidence type="ECO:0000313" key="20">
    <source>
        <dbReference type="EMBL" id="KZS10095.1"/>
    </source>
</evidence>
<evidence type="ECO:0000256" key="14">
    <source>
        <dbReference type="ARBA" id="ARBA00047499"/>
    </source>
</evidence>
<comment type="catalytic activity">
    <reaction evidence="18">
        <text>tRNA(Cys) + L-cysteine + ATP = L-cysteinyl-tRNA(Cys) + AMP + diphosphate</text>
        <dbReference type="Rhea" id="RHEA:17773"/>
        <dbReference type="Rhea" id="RHEA-COMP:9661"/>
        <dbReference type="Rhea" id="RHEA-COMP:9679"/>
        <dbReference type="ChEBI" id="CHEBI:30616"/>
        <dbReference type="ChEBI" id="CHEBI:33019"/>
        <dbReference type="ChEBI" id="CHEBI:35235"/>
        <dbReference type="ChEBI" id="CHEBI:78442"/>
        <dbReference type="ChEBI" id="CHEBI:78517"/>
        <dbReference type="ChEBI" id="CHEBI:456215"/>
        <dbReference type="EC" id="6.1.1.16"/>
    </reaction>
    <physiologicalReaction direction="right-to-left" evidence="18">
        <dbReference type="Rhea" id="RHEA:17775"/>
    </physiologicalReaction>
</comment>
<dbReference type="HAMAP" id="MF_00041">
    <property type="entry name" value="Cys_tRNA_synth"/>
    <property type="match status" value="1"/>
</dbReference>
<dbReference type="Pfam" id="PF01406">
    <property type="entry name" value="tRNA-synt_1e"/>
    <property type="match status" value="1"/>
</dbReference>
<comment type="caution">
    <text evidence="20">The sequence shown here is derived from an EMBL/GenBank/DDBJ whole genome shotgun (WGS) entry which is preliminary data.</text>
</comment>
<dbReference type="SUPFAM" id="SSF52374">
    <property type="entry name" value="Nucleotidylyl transferase"/>
    <property type="match status" value="1"/>
</dbReference>
<evidence type="ECO:0000256" key="12">
    <source>
        <dbReference type="ARBA" id="ARBA00043868"/>
    </source>
</evidence>
<dbReference type="OrthoDB" id="438179at2759"/>
<evidence type="ECO:0000256" key="11">
    <source>
        <dbReference type="ARBA" id="ARBA00031499"/>
    </source>
</evidence>
<evidence type="ECO:0000256" key="4">
    <source>
        <dbReference type="ARBA" id="ARBA00022598"/>
    </source>
</evidence>
<feature type="domain" description="tRNA synthetases class I catalytic" evidence="19">
    <location>
        <begin position="53"/>
        <end position="353"/>
    </location>
</feature>
<evidence type="ECO:0000256" key="2">
    <source>
        <dbReference type="ARBA" id="ARBA00005594"/>
    </source>
</evidence>
<dbReference type="GO" id="GO:0046872">
    <property type="term" value="F:metal ion binding"/>
    <property type="evidence" value="ECO:0007669"/>
    <property type="project" value="UniProtKB-KW"/>
</dbReference>
<dbReference type="Gene3D" id="3.40.50.620">
    <property type="entry name" value="HUPs"/>
    <property type="match status" value="1"/>
</dbReference>
<evidence type="ECO:0000256" key="16">
    <source>
        <dbReference type="ARBA" id="ARBA00047731"/>
    </source>
</evidence>
<evidence type="ECO:0000256" key="18">
    <source>
        <dbReference type="ARBA" id="ARBA00049046"/>
    </source>
</evidence>
<evidence type="ECO:0000256" key="13">
    <source>
        <dbReference type="ARBA" id="ARBA00045476"/>
    </source>
</evidence>
<evidence type="ECO:0000256" key="7">
    <source>
        <dbReference type="ARBA" id="ARBA00022833"/>
    </source>
</evidence>
<evidence type="ECO:0000256" key="3">
    <source>
        <dbReference type="ARBA" id="ARBA00012832"/>
    </source>
</evidence>
<keyword evidence="6" id="KW-0547">Nucleotide-binding</keyword>
<evidence type="ECO:0000256" key="5">
    <source>
        <dbReference type="ARBA" id="ARBA00022723"/>
    </source>
</evidence>
<evidence type="ECO:0000256" key="6">
    <source>
        <dbReference type="ARBA" id="ARBA00022741"/>
    </source>
</evidence>
<evidence type="ECO:0000259" key="19">
    <source>
        <dbReference type="Pfam" id="PF01406"/>
    </source>
</evidence>
<keyword evidence="10" id="KW-0030">Aminoacyl-tRNA synthetase</keyword>
<protein>
    <recommendedName>
        <fullName evidence="3">cysteine--tRNA ligase</fullName>
        <ecNumber evidence="3">6.1.1.16</ecNumber>
    </recommendedName>
    <alternativeName>
        <fullName evidence="11">Cysteinyl-tRNA synthetase</fullName>
    </alternativeName>
</protein>
<dbReference type="GO" id="GO:0006423">
    <property type="term" value="P:cysteinyl-tRNA aminoacylation"/>
    <property type="evidence" value="ECO:0007669"/>
    <property type="project" value="InterPro"/>
</dbReference>
<dbReference type="SUPFAM" id="SSF47323">
    <property type="entry name" value="Anticodon-binding domain of a subclass of class I aminoacyl-tRNA synthetases"/>
    <property type="match status" value="1"/>
</dbReference>
<evidence type="ECO:0000313" key="21">
    <source>
        <dbReference type="Proteomes" id="UP000076858"/>
    </source>
</evidence>
<comment type="cofactor">
    <cofactor evidence="1">
        <name>Zn(2+)</name>
        <dbReference type="ChEBI" id="CHEBI:29105"/>
    </cofactor>
</comment>
<keyword evidence="9" id="KW-0648">Protein biosynthesis</keyword>
<reference evidence="20 21" key="1">
    <citation type="submission" date="2016-03" db="EMBL/GenBank/DDBJ databases">
        <title>EvidentialGene: Evidence-directed Construction of Genes on Genomes.</title>
        <authorList>
            <person name="Gilbert D.G."/>
            <person name="Choi J.-H."/>
            <person name="Mockaitis K."/>
            <person name="Colbourne J."/>
            <person name="Pfrender M."/>
        </authorList>
    </citation>
    <scope>NUCLEOTIDE SEQUENCE [LARGE SCALE GENOMIC DNA]</scope>
    <source>
        <strain evidence="20 21">Xinb3</strain>
        <tissue evidence="20">Complete organism</tissue>
    </source>
</reference>
<keyword evidence="4 20" id="KW-0436">Ligase</keyword>
<keyword evidence="5" id="KW-0479">Metal-binding</keyword>
<dbReference type="PRINTS" id="PR00983">
    <property type="entry name" value="TRNASYNTHCYS"/>
</dbReference>
<sequence length="566" mass="64225">MALPLILRLGSQYCGKRIKTCRRKFSSVPLNPVSGLNVFDSFSKKKSPLLTKQPNVLTWYICGPTVYDFAHIGHAWCYMNFDIMRRVMEQYFNLNVIQVMNITDIDDKIIQKAIDEKLDFKEVSSKYEMAFLNDLGSLSVQKPTVLTKVSDFIPQIISFIEALLHRELAYTTNDGSVYFNINAYEKKYKYGKLKPFQISMAESKNANNCNDFALWKAAKSDAEPSWAPSWGGKGRPGWHIECSAMASISKTSYVFGPWVDVHSGGIDLLFPHHENEEAQCCAYHEIPQWVGHWIHSNLLRLSGGTKMSKSLKNTVSIKEFLQTYSADQFRMMCLISSYRNDIELTEASLRLAKDFLDVVRVFVTECRFFLRNNTVLQSSINSKLLLTTLVETESMVKSYLADDFNTAQATSAVRKLILLTRKEINNSNTVNRKATDHNPGIAAVASVLNFVSKYFSNLGLTSAVVTLQLLCNRPELIFFLTLQGDSVDTTETDASSIIDNFVEFRSQVRQCALDMKSNQQGKDDSVDAVNTRKILLTACDRIRDDLKLKGIQLKDQEKTTTWTLMR</sequence>
<comment type="catalytic activity">
    <reaction evidence="16">
        <text>S-sulfanyl-L-cysteine + L-cysteine = S-disulfanyl-L-cysteine + L-alanine</text>
        <dbReference type="Rhea" id="RHEA:78627"/>
        <dbReference type="ChEBI" id="CHEBI:35235"/>
        <dbReference type="ChEBI" id="CHEBI:57972"/>
        <dbReference type="ChEBI" id="CHEBI:58591"/>
        <dbReference type="ChEBI" id="CHEBI:229465"/>
    </reaction>
    <physiologicalReaction direction="left-to-right" evidence="16">
        <dbReference type="Rhea" id="RHEA:78628"/>
    </physiologicalReaction>
</comment>
<dbReference type="EC" id="6.1.1.16" evidence="3"/>
<dbReference type="GO" id="GO:0004817">
    <property type="term" value="F:cysteine-tRNA ligase activity"/>
    <property type="evidence" value="ECO:0007669"/>
    <property type="project" value="UniProtKB-EC"/>
</dbReference>
<keyword evidence="8" id="KW-0067">ATP-binding</keyword>
<dbReference type="NCBIfam" id="TIGR00435">
    <property type="entry name" value="cysS"/>
    <property type="match status" value="1"/>
</dbReference>